<sequence length="98" mass="9637">MKTIRHIALALALSAGFVTVAEAHPFIGVGIVGGPLFPVASSGQSAPPVPVYPQATDSGPAPLPLDAPPPVYVQPAVGNIAAVMHGVEGGAMTSASAM</sequence>
<evidence type="ECO:0000313" key="2">
    <source>
        <dbReference type="EMBL" id="SAL31815.1"/>
    </source>
</evidence>
<evidence type="ECO:0000313" key="3">
    <source>
        <dbReference type="Proteomes" id="UP000198263"/>
    </source>
</evidence>
<feature type="chain" id="PRO_5025031618" evidence="1">
    <location>
        <begin position="24"/>
        <end position="98"/>
    </location>
</feature>
<reference evidence="2 3" key="1">
    <citation type="submission" date="2016-01" db="EMBL/GenBank/DDBJ databases">
        <authorList>
            <person name="Peeters C."/>
        </authorList>
    </citation>
    <scope>NUCLEOTIDE SEQUENCE [LARGE SCALE GENOMIC DNA]</scope>
    <source>
        <strain evidence="2">LMG 29315</strain>
    </source>
</reference>
<keyword evidence="1" id="KW-0732">Signal</keyword>
<dbReference type="RefSeq" id="WP_040052632.1">
    <property type="nucleotide sequence ID" value="NZ_FCNV02000004.1"/>
</dbReference>
<evidence type="ECO:0000256" key="1">
    <source>
        <dbReference type="SAM" id="SignalP"/>
    </source>
</evidence>
<dbReference type="OrthoDB" id="9133694at2"/>
<dbReference type="AlphaFoldDB" id="A0A658QXR4"/>
<protein>
    <submittedName>
        <fullName evidence="2">Uncharacterized protein</fullName>
    </submittedName>
</protein>
<feature type="signal peptide" evidence="1">
    <location>
        <begin position="1"/>
        <end position="23"/>
    </location>
</feature>
<keyword evidence="3" id="KW-1185">Reference proteome</keyword>
<proteinExistence type="predicted"/>
<name>A0A658QXR4_9BURK</name>
<comment type="caution">
    <text evidence="2">The sequence shown here is derived from an EMBL/GenBank/DDBJ whole genome shotgun (WGS) entry which is preliminary data.</text>
</comment>
<dbReference type="EMBL" id="FCNV02000004">
    <property type="protein sequence ID" value="SAL31815.1"/>
    <property type="molecule type" value="Genomic_DNA"/>
</dbReference>
<accession>A0A658QXR4</accession>
<dbReference type="Proteomes" id="UP000198263">
    <property type="component" value="Unassembled WGS sequence"/>
</dbReference>
<gene>
    <name evidence="2" type="ORF">AWB72_02830</name>
</gene>
<organism evidence="2 3">
    <name type="scientific">Caballeronia concitans</name>
    <dbReference type="NCBI Taxonomy" id="1777133"/>
    <lineage>
        <taxon>Bacteria</taxon>
        <taxon>Pseudomonadati</taxon>
        <taxon>Pseudomonadota</taxon>
        <taxon>Betaproteobacteria</taxon>
        <taxon>Burkholderiales</taxon>
        <taxon>Burkholderiaceae</taxon>
        <taxon>Caballeronia</taxon>
    </lineage>
</organism>